<dbReference type="InterPro" id="IPR050406">
    <property type="entry name" value="FGGY_Carb_Kinase"/>
</dbReference>
<comment type="similarity">
    <text evidence="1 4">Belongs to the FGGY kinase family.</text>
</comment>
<evidence type="ECO:0000313" key="8">
    <source>
        <dbReference type="Proteomes" id="UP000051442"/>
    </source>
</evidence>
<dbReference type="PANTHER" id="PTHR43095">
    <property type="entry name" value="SUGAR KINASE"/>
    <property type="match status" value="1"/>
</dbReference>
<dbReference type="InterPro" id="IPR018485">
    <property type="entry name" value="FGGY_C"/>
</dbReference>
<accession>A0A0R2EQG0</accession>
<dbReference type="AlphaFoldDB" id="A0A0R2EQG0"/>
<dbReference type="InterPro" id="IPR000577">
    <property type="entry name" value="Carb_kinase_FGGY"/>
</dbReference>
<sequence>MYNAHAFIVAFVRKEVIEKMDYMIGVDMGTTSVKTVLFDNTGKVQGYSNNLYPLYQDIPDMAEEDPEEIFSAIVDGLTTVLRKANLKPGELKGVSFSAAMHSLILLDENHKPLTRAITWADNRAVKYADELRENGVGKQIYEKTGTPIHPMTPFTKLIWLRNEQPDLFKQARWFVGIKEYVIYKLFGVLKEDYSIANATGMFNIFNMDWDDQALELAGITRDQLPELVDTTDQLSGMNEDYARVIGIDPATPFVMGASDGPLANLGVNAIEPGVTAVTIGTSGAVRVVTDKPKIDPKGRVFCYYLAPNKWVVGGPVNNGGIVFRWVRDQLFAPEKITAEQMKIDSYDLLTEIASKIPAGSDGLIFHPFLGGERAPIWDANARGSFFGLTRTHTRAHMVRAALEGIVYNLYTVMIALEEVVGKPVSIQATGGFARSALWRQMLADIFEQDVTIPETVEGTALGAAVLGMYSLGLIDDLSEVKKFVGATNVHHPNPETFEAYRALVPIYIRLSRQLQTEYKAIADFQRHQDAKKKASN</sequence>
<name>A0A0R2EQG0_9LACO</name>
<feature type="domain" description="Carbohydrate kinase FGGY C-terminal" evidence="6">
    <location>
        <begin position="276"/>
        <end position="470"/>
    </location>
</feature>
<comment type="caution">
    <text evidence="7">The sequence shown here is derived from an EMBL/GenBank/DDBJ whole genome shotgun (WGS) entry which is preliminary data.</text>
</comment>
<gene>
    <name evidence="7" type="ORF">FD14_GL002029</name>
</gene>
<dbReference type="Pfam" id="PF00370">
    <property type="entry name" value="FGGY_N"/>
    <property type="match status" value="1"/>
</dbReference>
<evidence type="ECO:0000256" key="2">
    <source>
        <dbReference type="ARBA" id="ARBA00022679"/>
    </source>
</evidence>
<dbReference type="EMBL" id="AYZM01000149">
    <property type="protein sequence ID" value="KRN18488.1"/>
    <property type="molecule type" value="Genomic_DNA"/>
</dbReference>
<evidence type="ECO:0000256" key="1">
    <source>
        <dbReference type="ARBA" id="ARBA00009156"/>
    </source>
</evidence>
<keyword evidence="2 4" id="KW-0808">Transferase</keyword>
<dbReference type="InterPro" id="IPR018483">
    <property type="entry name" value="Carb_kinase_FGGY_CS"/>
</dbReference>
<dbReference type="PATRIC" id="fig|1423804.4.peg.2197"/>
<dbReference type="GO" id="GO:0046316">
    <property type="term" value="F:gluconokinase activity"/>
    <property type="evidence" value="ECO:0007669"/>
    <property type="project" value="InterPro"/>
</dbReference>
<organism evidence="7 8">
    <name type="scientific">Secundilactobacillus similis DSM 23365 = JCM 2765</name>
    <dbReference type="NCBI Taxonomy" id="1423804"/>
    <lineage>
        <taxon>Bacteria</taxon>
        <taxon>Bacillati</taxon>
        <taxon>Bacillota</taxon>
        <taxon>Bacilli</taxon>
        <taxon>Lactobacillales</taxon>
        <taxon>Lactobacillaceae</taxon>
        <taxon>Secundilactobacillus</taxon>
    </lineage>
</organism>
<reference evidence="7 8" key="1">
    <citation type="journal article" date="2015" name="Genome Announc.">
        <title>Expanding the biotechnology potential of lactobacilli through comparative genomics of 213 strains and associated genera.</title>
        <authorList>
            <person name="Sun Z."/>
            <person name="Harris H.M."/>
            <person name="McCann A."/>
            <person name="Guo C."/>
            <person name="Argimon S."/>
            <person name="Zhang W."/>
            <person name="Yang X."/>
            <person name="Jeffery I.B."/>
            <person name="Cooney J.C."/>
            <person name="Kagawa T.F."/>
            <person name="Liu W."/>
            <person name="Song Y."/>
            <person name="Salvetti E."/>
            <person name="Wrobel A."/>
            <person name="Rasinkangas P."/>
            <person name="Parkhill J."/>
            <person name="Rea M.C."/>
            <person name="O'Sullivan O."/>
            <person name="Ritari J."/>
            <person name="Douillard F.P."/>
            <person name="Paul Ross R."/>
            <person name="Yang R."/>
            <person name="Briner A.E."/>
            <person name="Felis G.E."/>
            <person name="de Vos W.M."/>
            <person name="Barrangou R."/>
            <person name="Klaenhammer T.R."/>
            <person name="Caufield P.W."/>
            <person name="Cui Y."/>
            <person name="Zhang H."/>
            <person name="O'Toole P.W."/>
        </authorList>
    </citation>
    <scope>NUCLEOTIDE SEQUENCE [LARGE SCALE GENOMIC DNA]</scope>
    <source>
        <strain evidence="7 8">DSM 23365</strain>
    </source>
</reference>
<evidence type="ECO:0000259" key="6">
    <source>
        <dbReference type="Pfam" id="PF02782"/>
    </source>
</evidence>
<evidence type="ECO:0000256" key="4">
    <source>
        <dbReference type="RuleBase" id="RU003733"/>
    </source>
</evidence>
<evidence type="ECO:0000313" key="7">
    <source>
        <dbReference type="EMBL" id="KRN18488.1"/>
    </source>
</evidence>
<dbReference type="Pfam" id="PF02782">
    <property type="entry name" value="FGGY_C"/>
    <property type="match status" value="1"/>
</dbReference>
<evidence type="ECO:0000259" key="5">
    <source>
        <dbReference type="Pfam" id="PF00370"/>
    </source>
</evidence>
<keyword evidence="8" id="KW-1185">Reference proteome</keyword>
<dbReference type="SUPFAM" id="SSF53067">
    <property type="entry name" value="Actin-like ATPase domain"/>
    <property type="match status" value="2"/>
</dbReference>
<dbReference type="PIRSF" id="PIRSF000538">
    <property type="entry name" value="GlpK"/>
    <property type="match status" value="1"/>
</dbReference>
<keyword evidence="3 4" id="KW-0418">Kinase</keyword>
<protein>
    <submittedName>
        <fullName evidence="7">Gluconate kinase</fullName>
    </submittedName>
</protein>
<dbReference type="PANTHER" id="PTHR43095:SF2">
    <property type="entry name" value="GLUCONOKINASE"/>
    <property type="match status" value="1"/>
</dbReference>
<dbReference type="InterPro" id="IPR006002">
    <property type="entry name" value="Gluconate_kinase"/>
</dbReference>
<dbReference type="PROSITE" id="PS00933">
    <property type="entry name" value="FGGY_KINASES_1"/>
    <property type="match status" value="1"/>
</dbReference>
<dbReference type="CDD" id="cd07770">
    <property type="entry name" value="ASKHA_NBD_FGGY_GntK"/>
    <property type="match status" value="1"/>
</dbReference>
<evidence type="ECO:0000256" key="3">
    <source>
        <dbReference type="ARBA" id="ARBA00022777"/>
    </source>
</evidence>
<dbReference type="GO" id="GO:0019521">
    <property type="term" value="P:D-gluconate metabolic process"/>
    <property type="evidence" value="ECO:0007669"/>
    <property type="project" value="InterPro"/>
</dbReference>
<dbReference type="Gene3D" id="3.30.420.40">
    <property type="match status" value="2"/>
</dbReference>
<dbReference type="InterPro" id="IPR018484">
    <property type="entry name" value="FGGY_N"/>
</dbReference>
<dbReference type="STRING" id="1423804.FD14_GL002029"/>
<dbReference type="PROSITE" id="PS00445">
    <property type="entry name" value="FGGY_KINASES_2"/>
    <property type="match status" value="1"/>
</dbReference>
<proteinExistence type="inferred from homology"/>
<feature type="domain" description="Carbohydrate kinase FGGY N-terminal" evidence="5">
    <location>
        <begin position="22"/>
        <end position="266"/>
    </location>
</feature>
<dbReference type="NCBIfam" id="TIGR01314">
    <property type="entry name" value="gntK_FGGY"/>
    <property type="match status" value="1"/>
</dbReference>
<dbReference type="InterPro" id="IPR043129">
    <property type="entry name" value="ATPase_NBD"/>
</dbReference>
<dbReference type="Proteomes" id="UP000051442">
    <property type="component" value="Unassembled WGS sequence"/>
</dbReference>